<dbReference type="InterPro" id="IPR006201">
    <property type="entry name" value="Neur_channel"/>
</dbReference>
<evidence type="ECO:0000259" key="3">
    <source>
        <dbReference type="Pfam" id="PF02931"/>
    </source>
</evidence>
<gene>
    <name evidence="4" type="ORF">L596_003919</name>
</gene>
<dbReference type="GO" id="GO:0016020">
    <property type="term" value="C:membrane"/>
    <property type="evidence" value="ECO:0007669"/>
    <property type="project" value="InterPro"/>
</dbReference>
<keyword evidence="1" id="KW-0472">Membrane</keyword>
<dbReference type="InterPro" id="IPR036734">
    <property type="entry name" value="Neur_chan_lig-bd_sf"/>
</dbReference>
<dbReference type="SUPFAM" id="SSF63712">
    <property type="entry name" value="Nicotinic receptor ligand binding domain-like"/>
    <property type="match status" value="1"/>
</dbReference>
<comment type="caution">
    <text evidence="4">The sequence shown here is derived from an EMBL/GenBank/DDBJ whole genome shotgun (WGS) entry which is preliminary data.</text>
</comment>
<feature type="chain" id="PRO_5020555770" description="Neurotransmitter-gated ion-channel ligand-binding domain-containing protein" evidence="2">
    <location>
        <begin position="35"/>
        <end position="394"/>
    </location>
</feature>
<dbReference type="OrthoDB" id="5975154at2759"/>
<evidence type="ECO:0000256" key="2">
    <source>
        <dbReference type="SAM" id="SignalP"/>
    </source>
</evidence>
<sequence length="394" mass="44672">MQAPGTPLRKARSLWKMSLPLFQLLSLLSLPTQAEQNNEIATVANTLSELNKNLFKNYDSSIPGATPTIVSSLIMIQHIQSLEPKQETLKFHADLTMHWRDERLKWTPQDYNNVQDINVFKHLHNTIWWPQLFIRGVVSSSKKVVDFHNTEAAVRYGGQVIATSSITINAKCSMDYASYPQDEATCVFYMGAPLYSASTFRFSEEQMLYGNDLFSSNNTAKGSGEFKMISGEAYVFYVTLGGITRNYSAVQHNPFTRSYVRYEIKLRRNPTHYTLSIALPTFALSILLFVAAAVPRSNASIIWILCCLVLHVANATVMIKTLPPNYDATPRCAKVAMIALAETCLLLFYRIVMNYFHAAYTSCAEKRRVVQLVEKYLLPVLTVMAMVNFWLIFH</sequence>
<name>A0A4V6I7Y8_STECR</name>
<dbReference type="InterPro" id="IPR006202">
    <property type="entry name" value="Neur_chan_lig-bd"/>
</dbReference>
<organism evidence="4 5">
    <name type="scientific">Steinernema carpocapsae</name>
    <name type="common">Entomopathogenic nematode</name>
    <dbReference type="NCBI Taxonomy" id="34508"/>
    <lineage>
        <taxon>Eukaryota</taxon>
        <taxon>Metazoa</taxon>
        <taxon>Ecdysozoa</taxon>
        <taxon>Nematoda</taxon>
        <taxon>Chromadorea</taxon>
        <taxon>Rhabditida</taxon>
        <taxon>Tylenchina</taxon>
        <taxon>Panagrolaimomorpha</taxon>
        <taxon>Strongyloidoidea</taxon>
        <taxon>Steinernematidae</taxon>
        <taxon>Steinernema</taxon>
    </lineage>
</organism>
<reference evidence="4 5" key="2">
    <citation type="journal article" date="2019" name="G3 (Bethesda)">
        <title>Hybrid Assembly of the Genome of the Entomopathogenic Nematode Steinernema carpocapsae Identifies the X-Chromosome.</title>
        <authorList>
            <person name="Serra L."/>
            <person name="Macchietto M."/>
            <person name="Macias-Munoz A."/>
            <person name="McGill C.J."/>
            <person name="Rodriguez I.M."/>
            <person name="Rodriguez B."/>
            <person name="Murad R."/>
            <person name="Mortazavi A."/>
        </authorList>
    </citation>
    <scope>NUCLEOTIDE SEQUENCE [LARGE SCALE GENOMIC DNA]</scope>
    <source>
        <strain evidence="4 5">ALL</strain>
    </source>
</reference>
<dbReference type="EMBL" id="AZBU02000001">
    <property type="protein sequence ID" value="TMS36843.1"/>
    <property type="molecule type" value="Genomic_DNA"/>
</dbReference>
<evidence type="ECO:0000313" key="4">
    <source>
        <dbReference type="EMBL" id="TMS36843.1"/>
    </source>
</evidence>
<dbReference type="GO" id="GO:0005230">
    <property type="term" value="F:extracellular ligand-gated monoatomic ion channel activity"/>
    <property type="evidence" value="ECO:0007669"/>
    <property type="project" value="InterPro"/>
</dbReference>
<evidence type="ECO:0000256" key="1">
    <source>
        <dbReference type="SAM" id="Phobius"/>
    </source>
</evidence>
<dbReference type="PANTHER" id="PTHR18945">
    <property type="entry name" value="NEUROTRANSMITTER GATED ION CHANNEL"/>
    <property type="match status" value="1"/>
</dbReference>
<proteinExistence type="predicted"/>
<evidence type="ECO:0000313" key="5">
    <source>
        <dbReference type="Proteomes" id="UP000298663"/>
    </source>
</evidence>
<feature type="signal peptide" evidence="2">
    <location>
        <begin position="1"/>
        <end position="34"/>
    </location>
</feature>
<keyword evidence="5" id="KW-1185">Reference proteome</keyword>
<dbReference type="Pfam" id="PF02931">
    <property type="entry name" value="Neur_chan_LBD"/>
    <property type="match status" value="1"/>
</dbReference>
<keyword evidence="2" id="KW-0732">Signal</keyword>
<dbReference type="GO" id="GO:0004888">
    <property type="term" value="F:transmembrane signaling receptor activity"/>
    <property type="evidence" value="ECO:0007669"/>
    <property type="project" value="InterPro"/>
</dbReference>
<dbReference type="AlphaFoldDB" id="A0A4V6I7Y8"/>
<keyword evidence="1" id="KW-0812">Transmembrane</keyword>
<feature type="transmembrane region" description="Helical" evidence="1">
    <location>
        <begin position="335"/>
        <end position="356"/>
    </location>
</feature>
<reference evidence="4 5" key="1">
    <citation type="journal article" date="2015" name="Genome Biol.">
        <title>Comparative genomics of Steinernema reveals deeply conserved gene regulatory networks.</title>
        <authorList>
            <person name="Dillman A.R."/>
            <person name="Macchietto M."/>
            <person name="Porter C.F."/>
            <person name="Rogers A."/>
            <person name="Williams B."/>
            <person name="Antoshechkin I."/>
            <person name="Lee M.M."/>
            <person name="Goodwin Z."/>
            <person name="Lu X."/>
            <person name="Lewis E.E."/>
            <person name="Goodrich-Blair H."/>
            <person name="Stock S.P."/>
            <person name="Adams B.J."/>
            <person name="Sternberg P.W."/>
            <person name="Mortazavi A."/>
        </authorList>
    </citation>
    <scope>NUCLEOTIDE SEQUENCE [LARGE SCALE GENOMIC DNA]</scope>
    <source>
        <strain evidence="4 5">ALL</strain>
    </source>
</reference>
<feature type="transmembrane region" description="Helical" evidence="1">
    <location>
        <begin position="273"/>
        <end position="294"/>
    </location>
</feature>
<feature type="transmembrane region" description="Helical" evidence="1">
    <location>
        <begin position="376"/>
        <end position="393"/>
    </location>
</feature>
<dbReference type="Proteomes" id="UP000298663">
    <property type="component" value="Chromosome X"/>
</dbReference>
<feature type="domain" description="Neurotransmitter-gated ion-channel ligand-binding" evidence="3">
    <location>
        <begin position="49"/>
        <end position="269"/>
    </location>
</feature>
<accession>A0A4V6I7Y8</accession>
<feature type="transmembrane region" description="Helical" evidence="1">
    <location>
        <begin position="301"/>
        <end position="323"/>
    </location>
</feature>
<keyword evidence="1" id="KW-1133">Transmembrane helix</keyword>
<dbReference type="STRING" id="34508.A0A4V6I7Y8"/>
<dbReference type="Gene3D" id="2.70.170.10">
    <property type="entry name" value="Neurotransmitter-gated ion-channel ligand-binding domain"/>
    <property type="match status" value="1"/>
</dbReference>
<dbReference type="PRINTS" id="PR00252">
    <property type="entry name" value="NRIONCHANNEL"/>
</dbReference>
<dbReference type="CDD" id="cd18989">
    <property type="entry name" value="LGIC_ECD_cation"/>
    <property type="match status" value="1"/>
</dbReference>
<dbReference type="EMBL" id="CM016762">
    <property type="protein sequence ID" value="TMS36843.1"/>
    <property type="molecule type" value="Genomic_DNA"/>
</dbReference>
<protein>
    <recommendedName>
        <fullName evidence="3">Neurotransmitter-gated ion-channel ligand-binding domain-containing protein</fullName>
    </recommendedName>
</protein>